<sequence>MDGDDDFGAELTASLDPDAWAWLPGVNYAAGWRVAKQAIDELNGLLAACGVARTQLRAIADTDASGGPVVRLEGIAEGWLSLEELLCLAAACRESH</sequence>
<name>A0ABW0XA05_9ACTN</name>
<evidence type="ECO:0000313" key="1">
    <source>
        <dbReference type="EMBL" id="MFC5667350.1"/>
    </source>
</evidence>
<dbReference type="EMBL" id="JBHSOF010000055">
    <property type="protein sequence ID" value="MFC5667350.1"/>
    <property type="molecule type" value="Genomic_DNA"/>
</dbReference>
<comment type="caution">
    <text evidence="1">The sequence shown here is derived from an EMBL/GenBank/DDBJ whole genome shotgun (WGS) entry which is preliminary data.</text>
</comment>
<dbReference type="Proteomes" id="UP001595975">
    <property type="component" value="Unassembled WGS sequence"/>
</dbReference>
<dbReference type="RefSeq" id="WP_380229023.1">
    <property type="nucleotide sequence ID" value="NZ_JBHSOF010000055.1"/>
</dbReference>
<evidence type="ECO:0000313" key="2">
    <source>
        <dbReference type="Proteomes" id="UP001595975"/>
    </source>
</evidence>
<accession>A0ABW0XA05</accession>
<keyword evidence="2" id="KW-1185">Reference proteome</keyword>
<protein>
    <submittedName>
        <fullName evidence="1">Uncharacterized protein</fullName>
    </submittedName>
</protein>
<reference evidence="2" key="1">
    <citation type="journal article" date="2019" name="Int. J. Syst. Evol. Microbiol.">
        <title>The Global Catalogue of Microorganisms (GCM) 10K type strain sequencing project: providing services to taxonomists for standard genome sequencing and annotation.</title>
        <authorList>
            <consortium name="The Broad Institute Genomics Platform"/>
            <consortium name="The Broad Institute Genome Sequencing Center for Infectious Disease"/>
            <person name="Wu L."/>
            <person name="Ma J."/>
        </authorList>
    </citation>
    <scope>NUCLEOTIDE SEQUENCE [LARGE SCALE GENOMIC DNA]</scope>
    <source>
        <strain evidence="2">CGMCC 4.1437</strain>
    </source>
</reference>
<organism evidence="1 2">
    <name type="scientific">Kitasatospora misakiensis</name>
    <dbReference type="NCBI Taxonomy" id="67330"/>
    <lineage>
        <taxon>Bacteria</taxon>
        <taxon>Bacillati</taxon>
        <taxon>Actinomycetota</taxon>
        <taxon>Actinomycetes</taxon>
        <taxon>Kitasatosporales</taxon>
        <taxon>Streptomycetaceae</taxon>
        <taxon>Kitasatospora</taxon>
    </lineage>
</organism>
<proteinExistence type="predicted"/>
<gene>
    <name evidence="1" type="ORF">ACFP3U_30820</name>
</gene>